<keyword evidence="2" id="KW-1185">Reference proteome</keyword>
<evidence type="ECO:0000313" key="1">
    <source>
        <dbReference type="EMBL" id="ACL69893.1"/>
    </source>
</evidence>
<gene>
    <name evidence="1" type="ordered locus">Hore_11410</name>
</gene>
<dbReference type="RefSeq" id="WP_012636078.1">
    <property type="nucleotide sequence ID" value="NC_011899.1"/>
</dbReference>
<proteinExistence type="predicted"/>
<organism evidence="1 2">
    <name type="scientific">Halothermothrix orenii (strain H 168 / OCM 544 / DSM 9562)</name>
    <dbReference type="NCBI Taxonomy" id="373903"/>
    <lineage>
        <taxon>Bacteria</taxon>
        <taxon>Bacillati</taxon>
        <taxon>Bacillota</taxon>
        <taxon>Clostridia</taxon>
        <taxon>Halanaerobiales</taxon>
        <taxon>Halothermotrichaceae</taxon>
        <taxon>Halothermothrix</taxon>
    </lineage>
</organism>
<reference evidence="1 2" key="1">
    <citation type="journal article" date="2009" name="PLoS ONE">
        <title>Genome analysis of the anaerobic thermohalophilic bacterium Halothermothrix orenii.</title>
        <authorList>
            <person name="Mavromatis K."/>
            <person name="Ivanova N."/>
            <person name="Anderson I."/>
            <person name="Lykidis A."/>
            <person name="Hooper S.D."/>
            <person name="Sun H."/>
            <person name="Kunin V."/>
            <person name="Lapidus A."/>
            <person name="Hugenholtz P."/>
            <person name="Patel B."/>
            <person name="Kyrpides N.C."/>
        </authorList>
    </citation>
    <scope>NUCLEOTIDE SEQUENCE [LARGE SCALE GENOMIC DNA]</scope>
    <source>
        <strain evidence="2">H 168 / OCM 544 / DSM 9562</strain>
    </source>
</reference>
<protein>
    <submittedName>
        <fullName evidence="1">Uncharacterized protein</fullName>
    </submittedName>
</protein>
<dbReference type="KEGG" id="hor:Hore_11410"/>
<dbReference type="Proteomes" id="UP000000719">
    <property type="component" value="Chromosome"/>
</dbReference>
<name>B8CX74_HALOH</name>
<dbReference type="AlphaFoldDB" id="B8CX74"/>
<accession>B8CX74</accession>
<dbReference type="HOGENOM" id="CLU_2601206_0_0_9"/>
<evidence type="ECO:0000313" key="2">
    <source>
        <dbReference type="Proteomes" id="UP000000719"/>
    </source>
</evidence>
<sequence length="79" mass="9400">MTEEKKKEVSEPRNRFFVSNKDNSMYIETKSMEIQINSDFNQNINPLELINKLYSIKNKDLSLDEKQQLVNTAIKKYLK</sequence>
<dbReference type="STRING" id="373903.Hore_11410"/>
<dbReference type="EMBL" id="CP001098">
    <property type="protein sequence ID" value="ACL69893.1"/>
    <property type="molecule type" value="Genomic_DNA"/>
</dbReference>